<reference evidence="8" key="1">
    <citation type="submission" date="2020-02" db="EMBL/GenBank/DDBJ databases">
        <authorList>
            <person name="Meier V. D."/>
        </authorList>
    </citation>
    <scope>NUCLEOTIDE SEQUENCE</scope>
    <source>
        <strain evidence="8">AVDCRST_MAG12</strain>
    </source>
</reference>
<dbReference type="InterPro" id="IPR029752">
    <property type="entry name" value="D-isomer_DH_CS1"/>
</dbReference>
<accession>A0A6J4TA68</accession>
<comment type="function">
    <text evidence="6">Catalyzes the ATP-dependent conversion of 5-aminoimidazole ribonucleotide (AIR) and HCO(3)- to N5-carboxyaminoimidazole ribonucleotide (N5-CAIR).</text>
</comment>
<dbReference type="Pfam" id="PF17769">
    <property type="entry name" value="PurK_C"/>
    <property type="match status" value="1"/>
</dbReference>
<dbReference type="UniPathway" id="UPA00074">
    <property type="reaction ID" value="UER00942"/>
</dbReference>
<feature type="binding site" evidence="5">
    <location>
        <begin position="266"/>
        <end position="267"/>
    </location>
    <ligand>
        <name>ATP</name>
        <dbReference type="ChEBI" id="CHEBI:30616"/>
    </ligand>
</feature>
<dbReference type="InterPro" id="IPR013815">
    <property type="entry name" value="ATP_grasp_subdomain_1"/>
</dbReference>
<keyword evidence="2 5" id="KW-0547">Nucleotide-binding</keyword>
<dbReference type="SUPFAM" id="SSF56059">
    <property type="entry name" value="Glutathione synthetase ATP-binding domain-like"/>
    <property type="match status" value="1"/>
</dbReference>
<dbReference type="EC" id="6.3.4.18" evidence="5 6"/>
<dbReference type="FunFam" id="3.30.1490.20:FF:000015">
    <property type="entry name" value="N5-carboxyaminoimidazole ribonucleotide synthase"/>
    <property type="match status" value="1"/>
</dbReference>
<feature type="binding site" evidence="5">
    <location>
        <position position="147"/>
    </location>
    <ligand>
        <name>ATP</name>
        <dbReference type="ChEBI" id="CHEBI:30616"/>
    </ligand>
</feature>
<dbReference type="SUPFAM" id="SSF51246">
    <property type="entry name" value="Rudiment single hybrid motif"/>
    <property type="match status" value="1"/>
</dbReference>
<evidence type="ECO:0000256" key="3">
    <source>
        <dbReference type="ARBA" id="ARBA00022755"/>
    </source>
</evidence>
<dbReference type="PANTHER" id="PTHR11609">
    <property type="entry name" value="PURINE BIOSYNTHESIS PROTEIN 6/7, PUR6/7"/>
    <property type="match status" value="1"/>
</dbReference>
<dbReference type="SUPFAM" id="SSF52440">
    <property type="entry name" value="PreATP-grasp domain"/>
    <property type="match status" value="1"/>
</dbReference>
<dbReference type="HAMAP" id="MF_01928">
    <property type="entry name" value="PurK"/>
    <property type="match status" value="1"/>
</dbReference>
<comment type="pathway">
    <text evidence="5 6">Purine metabolism; IMP biosynthesis via de novo pathway; 5-amino-1-(5-phospho-D-ribosyl)imidazole-4-carboxylate from 5-amino-1-(5-phospho-D-ribosyl)imidazole (N5-CAIR route): step 1/2.</text>
</comment>
<dbReference type="EMBL" id="CADCVK010000507">
    <property type="protein sequence ID" value="CAA9517909.1"/>
    <property type="molecule type" value="Genomic_DNA"/>
</dbReference>
<dbReference type="FunFam" id="3.30.470.20:FF:000029">
    <property type="entry name" value="N5-carboxyaminoimidazole ribonucleotide synthase"/>
    <property type="match status" value="1"/>
</dbReference>
<evidence type="ECO:0000256" key="4">
    <source>
        <dbReference type="ARBA" id="ARBA00022840"/>
    </source>
</evidence>
<dbReference type="InterPro" id="IPR005875">
    <property type="entry name" value="PurK"/>
</dbReference>
<dbReference type="Gene3D" id="3.40.50.20">
    <property type="match status" value="1"/>
</dbReference>
<dbReference type="Pfam" id="PF02222">
    <property type="entry name" value="ATP-grasp"/>
    <property type="match status" value="1"/>
</dbReference>
<dbReference type="Pfam" id="PF22660">
    <property type="entry name" value="RS_preATP-grasp-like"/>
    <property type="match status" value="1"/>
</dbReference>
<feature type="binding site" evidence="5">
    <location>
        <position position="212"/>
    </location>
    <ligand>
        <name>ATP</name>
        <dbReference type="ChEBI" id="CHEBI:30616"/>
    </ligand>
</feature>
<dbReference type="InterPro" id="IPR054350">
    <property type="entry name" value="PurT/PurK_preATP-grasp"/>
</dbReference>
<dbReference type="InterPro" id="IPR011761">
    <property type="entry name" value="ATP-grasp"/>
</dbReference>
<keyword evidence="4 5" id="KW-0067">ATP-binding</keyword>
<keyword evidence="3 5" id="KW-0658">Purine biosynthesis</keyword>
<comment type="function">
    <text evidence="5">Catalyzes the ATP-dependent conversion of 5-aminoimidazole ribonucleotide (AIR) and HCO(3)(-) to N5-carboxyaminoimidazole ribonucleotide (N5-CAIR).</text>
</comment>
<proteinExistence type="inferred from homology"/>
<sequence length="378" mass="39595">MSGALPPGASIGVLGSGQLGRMLALAARPMGYGVHVFSPEKDSPAGRVADHEWSAPYEDLETARRFAGSVDVVTLEFENIPAGTVEEISSLAPVRPGLRALGTAQNRLKEKEFLRAGGFPVAPFRSVPDRASLDAAIREVGVPAVLKTAGFGYDGKGQTRISAPEDADDAWNGLGGEAVLEAWVDFEMELSVVAARGLDGDFRHYGAVRNTHDRHVLDLTVAPAGVSPEAEREAVEIAAGVFEELGIVGTACVEFFLTGGGDLLVNEIAPRPHNSGHWTIEGAATSQFEQQLRAVCGLPLGSTHRPEPAAMANLLGDLWAGGEPDWTAALAVPGASLHLYGKGEPRPGRKMGHITALAPTPEDAARRALEARGALAGT</sequence>
<dbReference type="GO" id="GO:0006189">
    <property type="term" value="P:'de novo' IMP biosynthetic process"/>
    <property type="evidence" value="ECO:0007669"/>
    <property type="project" value="UniProtKB-UniRule"/>
</dbReference>
<dbReference type="NCBIfam" id="NF004679">
    <property type="entry name" value="PRK06019.1-5"/>
    <property type="match status" value="1"/>
</dbReference>
<comment type="catalytic activity">
    <reaction evidence="5 6">
        <text>5-amino-1-(5-phospho-beta-D-ribosyl)imidazole + hydrogencarbonate + ATP = 5-carboxyamino-1-(5-phospho-D-ribosyl)imidazole + ADP + phosphate + 2 H(+)</text>
        <dbReference type="Rhea" id="RHEA:19317"/>
        <dbReference type="ChEBI" id="CHEBI:15378"/>
        <dbReference type="ChEBI" id="CHEBI:17544"/>
        <dbReference type="ChEBI" id="CHEBI:30616"/>
        <dbReference type="ChEBI" id="CHEBI:43474"/>
        <dbReference type="ChEBI" id="CHEBI:58730"/>
        <dbReference type="ChEBI" id="CHEBI:137981"/>
        <dbReference type="ChEBI" id="CHEBI:456216"/>
        <dbReference type="EC" id="6.3.4.18"/>
    </reaction>
</comment>
<dbReference type="GO" id="GO:0004638">
    <property type="term" value="F:phosphoribosylaminoimidazole carboxylase activity"/>
    <property type="evidence" value="ECO:0007669"/>
    <property type="project" value="InterPro"/>
</dbReference>
<feature type="binding site" evidence="5">
    <location>
        <position position="189"/>
    </location>
    <ligand>
        <name>ATP</name>
        <dbReference type="ChEBI" id="CHEBI:30616"/>
    </ligand>
</feature>
<evidence type="ECO:0000256" key="5">
    <source>
        <dbReference type="HAMAP-Rule" id="MF_01928"/>
    </source>
</evidence>
<feature type="binding site" evidence="5">
    <location>
        <begin position="152"/>
        <end position="158"/>
    </location>
    <ligand>
        <name>ATP</name>
        <dbReference type="ChEBI" id="CHEBI:30616"/>
    </ligand>
</feature>
<feature type="binding site" evidence="5">
    <location>
        <begin position="181"/>
        <end position="184"/>
    </location>
    <ligand>
        <name>ATP</name>
        <dbReference type="ChEBI" id="CHEBI:30616"/>
    </ligand>
</feature>
<dbReference type="PROSITE" id="PS00065">
    <property type="entry name" value="D_2_HYDROXYACID_DH_1"/>
    <property type="match status" value="1"/>
</dbReference>
<dbReference type="NCBIfam" id="NF004676">
    <property type="entry name" value="PRK06019.1-2"/>
    <property type="match status" value="1"/>
</dbReference>
<dbReference type="AlphaFoldDB" id="A0A6J4TA68"/>
<evidence type="ECO:0000256" key="2">
    <source>
        <dbReference type="ARBA" id="ARBA00022741"/>
    </source>
</evidence>
<dbReference type="GO" id="GO:0034028">
    <property type="term" value="F:5-(carboxyamino)imidazole ribonucleotide synthase activity"/>
    <property type="evidence" value="ECO:0007669"/>
    <property type="project" value="UniProtKB-UniRule"/>
</dbReference>
<dbReference type="GO" id="GO:0005829">
    <property type="term" value="C:cytosol"/>
    <property type="evidence" value="ECO:0007669"/>
    <property type="project" value="TreeGrafter"/>
</dbReference>
<dbReference type="GO" id="GO:0046872">
    <property type="term" value="F:metal ion binding"/>
    <property type="evidence" value="ECO:0007669"/>
    <property type="project" value="InterPro"/>
</dbReference>
<name>A0A6J4TA68_9ACTN</name>
<dbReference type="Gene3D" id="3.30.1490.20">
    <property type="entry name" value="ATP-grasp fold, A domain"/>
    <property type="match status" value="1"/>
</dbReference>
<dbReference type="GO" id="GO:0005524">
    <property type="term" value="F:ATP binding"/>
    <property type="evidence" value="ECO:0007669"/>
    <property type="project" value="UniProtKB-UniRule"/>
</dbReference>
<dbReference type="InterPro" id="IPR016185">
    <property type="entry name" value="PreATP-grasp_dom_sf"/>
</dbReference>
<dbReference type="NCBIfam" id="TIGR01161">
    <property type="entry name" value="purK"/>
    <property type="match status" value="1"/>
</dbReference>
<evidence type="ECO:0000259" key="7">
    <source>
        <dbReference type="PROSITE" id="PS50975"/>
    </source>
</evidence>
<dbReference type="InterPro" id="IPR011054">
    <property type="entry name" value="Rudment_hybrid_motif"/>
</dbReference>
<gene>
    <name evidence="5 6" type="primary">purK</name>
    <name evidence="8" type="ORF">AVDCRST_MAG12-3601</name>
</gene>
<feature type="domain" description="ATP-grasp" evidence="7">
    <location>
        <begin position="111"/>
        <end position="296"/>
    </location>
</feature>
<organism evidence="8">
    <name type="scientific">uncultured Rubrobacteraceae bacterium</name>
    <dbReference type="NCBI Taxonomy" id="349277"/>
    <lineage>
        <taxon>Bacteria</taxon>
        <taxon>Bacillati</taxon>
        <taxon>Actinomycetota</taxon>
        <taxon>Rubrobacteria</taxon>
        <taxon>Rubrobacterales</taxon>
        <taxon>Rubrobacteraceae</taxon>
        <taxon>environmental samples</taxon>
    </lineage>
</organism>
<keyword evidence="1 5" id="KW-0436">Ligase</keyword>
<dbReference type="PANTHER" id="PTHR11609:SF5">
    <property type="entry name" value="PHOSPHORIBOSYLAMINOIMIDAZOLE CARBOXYLASE"/>
    <property type="match status" value="1"/>
</dbReference>
<comment type="similarity">
    <text evidence="5 6">Belongs to the PurK/PurT family.</text>
</comment>
<dbReference type="InterPro" id="IPR040686">
    <property type="entry name" value="PurK_C"/>
</dbReference>
<dbReference type="Gene3D" id="3.30.470.20">
    <property type="entry name" value="ATP-grasp fold, B domain"/>
    <property type="match status" value="1"/>
</dbReference>
<protein>
    <recommendedName>
        <fullName evidence="5 6">N5-carboxyaminoimidazole ribonucleotide synthase</fullName>
        <shortName evidence="5 6">N5-CAIR synthase</shortName>
        <ecNumber evidence="5 6">6.3.4.18</ecNumber>
    </recommendedName>
    <alternativeName>
        <fullName evidence="5 6">5-(carboxyamino)imidazole ribonucleotide synthetase</fullName>
    </alternativeName>
</protein>
<evidence type="ECO:0000313" key="8">
    <source>
        <dbReference type="EMBL" id="CAA9517909.1"/>
    </source>
</evidence>
<dbReference type="PROSITE" id="PS50975">
    <property type="entry name" value="ATP_GRASP"/>
    <property type="match status" value="1"/>
</dbReference>
<feature type="binding site" evidence="5">
    <location>
        <position position="107"/>
    </location>
    <ligand>
        <name>ATP</name>
        <dbReference type="ChEBI" id="CHEBI:30616"/>
    </ligand>
</feature>
<comment type="subunit">
    <text evidence="5 6">Homodimer.</text>
</comment>
<evidence type="ECO:0000256" key="1">
    <source>
        <dbReference type="ARBA" id="ARBA00022598"/>
    </source>
</evidence>
<dbReference type="InterPro" id="IPR003135">
    <property type="entry name" value="ATP-grasp_carboxylate-amine"/>
</dbReference>
<evidence type="ECO:0000256" key="6">
    <source>
        <dbReference type="RuleBase" id="RU361200"/>
    </source>
</evidence>